<accession>A0A9P6NLS5</accession>
<evidence type="ECO:0000313" key="2">
    <source>
        <dbReference type="Proteomes" id="UP000886653"/>
    </source>
</evidence>
<dbReference type="Proteomes" id="UP000886653">
    <property type="component" value="Unassembled WGS sequence"/>
</dbReference>
<dbReference type="AlphaFoldDB" id="A0A9P6NLS5"/>
<name>A0A9P6NLS5_9BASI</name>
<gene>
    <name evidence="1" type="ORF">CROQUDRAFT_90428</name>
</gene>
<proteinExistence type="predicted"/>
<organism evidence="1 2">
    <name type="scientific">Cronartium quercuum f. sp. fusiforme G11</name>
    <dbReference type="NCBI Taxonomy" id="708437"/>
    <lineage>
        <taxon>Eukaryota</taxon>
        <taxon>Fungi</taxon>
        <taxon>Dikarya</taxon>
        <taxon>Basidiomycota</taxon>
        <taxon>Pucciniomycotina</taxon>
        <taxon>Pucciniomycetes</taxon>
        <taxon>Pucciniales</taxon>
        <taxon>Coleosporiaceae</taxon>
        <taxon>Cronartium</taxon>
    </lineage>
</organism>
<comment type="caution">
    <text evidence="1">The sequence shown here is derived from an EMBL/GenBank/DDBJ whole genome shotgun (WGS) entry which is preliminary data.</text>
</comment>
<keyword evidence="2" id="KW-1185">Reference proteome</keyword>
<protein>
    <submittedName>
        <fullName evidence="1">Uncharacterized protein</fullName>
    </submittedName>
</protein>
<evidence type="ECO:0000313" key="1">
    <source>
        <dbReference type="EMBL" id="KAG0148304.1"/>
    </source>
</evidence>
<sequence length="220" mass="25002">MYLLTLMRSGERCRQTAFQTASDVECSAVFTLENMIWLKHGLVGARDVSHDSPEREIRSIAEEACPKDLPIDRIGSRLGVSFEHNTNGWQSPSFASLGLISAWTRQHHLDERDKPKLWSWRRVRRPMRISSQAGPLITQHGQQLNSSSQGHDDASLNAGVVTIEKVRRSLNLSRRVGPMDIYAQREEKERWLKVDCGVVKKHFTLTLTHSQPQPHLDSTA</sequence>
<reference evidence="1" key="1">
    <citation type="submission" date="2013-11" db="EMBL/GenBank/DDBJ databases">
        <title>Genome sequence of the fusiform rust pathogen reveals effectors for host alternation and coevolution with pine.</title>
        <authorList>
            <consortium name="DOE Joint Genome Institute"/>
            <person name="Smith K."/>
            <person name="Pendleton A."/>
            <person name="Kubisiak T."/>
            <person name="Anderson C."/>
            <person name="Salamov A."/>
            <person name="Aerts A."/>
            <person name="Riley R."/>
            <person name="Clum A."/>
            <person name="Lindquist E."/>
            <person name="Ence D."/>
            <person name="Campbell M."/>
            <person name="Kronenberg Z."/>
            <person name="Feau N."/>
            <person name="Dhillon B."/>
            <person name="Hamelin R."/>
            <person name="Burleigh J."/>
            <person name="Smith J."/>
            <person name="Yandell M."/>
            <person name="Nelson C."/>
            <person name="Grigoriev I."/>
            <person name="Davis J."/>
        </authorList>
    </citation>
    <scope>NUCLEOTIDE SEQUENCE</scope>
    <source>
        <strain evidence="1">G11</strain>
    </source>
</reference>
<dbReference type="EMBL" id="MU167238">
    <property type="protein sequence ID" value="KAG0148304.1"/>
    <property type="molecule type" value="Genomic_DNA"/>
</dbReference>